<feature type="binding site" evidence="6">
    <location>
        <position position="294"/>
    </location>
    <ligand>
        <name>substrate</name>
    </ligand>
</feature>
<dbReference type="Gene3D" id="3.30.390.10">
    <property type="entry name" value="Enolase-like, N-terminal domain"/>
    <property type="match status" value="1"/>
</dbReference>
<dbReference type="InterPro" id="IPR013341">
    <property type="entry name" value="Mandelate_racemase_N_dom"/>
</dbReference>
<evidence type="ECO:0000256" key="8">
    <source>
        <dbReference type="RuleBase" id="RU366006"/>
    </source>
</evidence>
<sequence>MIIRELYVKQRHLPLRVPFKTALRTAVDIESLEVMIELENGLTGIGAAVPTWVITGDSSESIKAALLGPIRSAIIDEDITNFKKVLKKVQKCCIGNTSAKAAADVALHDLYARLLQLPLYALLGGKGTIETDMTVGVDDPDVMAANAEKSVKDGFKVLKIKVGNDPTLDIARIQAIRERIPATIKIRLDANQGWTPKEAVRLIREMENLELGIELVEQPVHARDLEGLKFVTDRVNTPIMADESLFSASDALMLVSGRYVDLLNIKLMKCGGIDEAIKLASIAEANGIACMIGSMMESSLSVAAAAHFAAGHPNIKFYDLDAPLWLVEEPEGMIYNGGNIQLVDVPGLGITREKEW</sequence>
<feature type="binding site" evidence="7">
    <location>
        <position position="242"/>
    </location>
    <ligand>
        <name>Mg(2+)</name>
        <dbReference type="ChEBI" id="CHEBI:18420"/>
    </ligand>
</feature>
<dbReference type="Gene3D" id="3.20.20.120">
    <property type="entry name" value="Enolase-like C-terminal domain"/>
    <property type="match status" value="1"/>
</dbReference>
<dbReference type="RefSeq" id="WP_091260992.1">
    <property type="nucleotide sequence ID" value="NZ_FNDE01000033.1"/>
</dbReference>
<dbReference type="SFLD" id="SFLDG00180">
    <property type="entry name" value="muconate_cycloisomerase"/>
    <property type="match status" value="2"/>
</dbReference>
<dbReference type="Pfam" id="PF02746">
    <property type="entry name" value="MR_MLE_N"/>
    <property type="match status" value="1"/>
</dbReference>
<evidence type="ECO:0000256" key="3">
    <source>
        <dbReference type="ARBA" id="ARBA00022842"/>
    </source>
</evidence>
<dbReference type="SUPFAM" id="SSF51604">
    <property type="entry name" value="Enolase C-terminal domain-like"/>
    <property type="match status" value="1"/>
</dbReference>
<evidence type="ECO:0000256" key="7">
    <source>
        <dbReference type="PIRSR" id="PIRSR634603-3"/>
    </source>
</evidence>
<dbReference type="SMART" id="SM00922">
    <property type="entry name" value="MR_MLE"/>
    <property type="match status" value="1"/>
</dbReference>
<dbReference type="InterPro" id="IPR034603">
    <property type="entry name" value="Dipeptide_epimerase"/>
</dbReference>
<name>A0A1G8DIM9_ANETH</name>
<dbReference type="InterPro" id="IPR036849">
    <property type="entry name" value="Enolase-like_C_sf"/>
</dbReference>
<dbReference type="InterPro" id="IPR013342">
    <property type="entry name" value="Mandelate_racemase_C"/>
</dbReference>
<evidence type="ECO:0000256" key="1">
    <source>
        <dbReference type="ARBA" id="ARBA00008031"/>
    </source>
</evidence>
<comment type="similarity">
    <text evidence="1 8">Belongs to the mandelate racemase/muconate lactonizing enzyme family.</text>
</comment>
<feature type="domain" description="Mandelate racemase/muconate lactonizing enzyme C-terminal" evidence="9">
    <location>
        <begin position="140"/>
        <end position="238"/>
    </location>
</feature>
<feature type="binding site" evidence="6">
    <location>
        <position position="296"/>
    </location>
    <ligand>
        <name>substrate</name>
    </ligand>
</feature>
<dbReference type="SFLD" id="SFLDS00001">
    <property type="entry name" value="Enolase"/>
    <property type="match status" value="2"/>
</dbReference>
<gene>
    <name evidence="10" type="ORF">SAMN04489735_103333</name>
</gene>
<feature type="binding site" evidence="6">
    <location>
        <position position="134"/>
    </location>
    <ligand>
        <name>substrate</name>
    </ligand>
</feature>
<feature type="binding site" evidence="6">
    <location>
        <position position="159"/>
    </location>
    <ligand>
        <name>substrate</name>
    </ligand>
</feature>
<dbReference type="AlphaFoldDB" id="A0A1G8DIM9"/>
<feature type="active site" description="Proton acceptor; specific for (R)-substrate epimerization" evidence="5">
    <location>
        <position position="161"/>
    </location>
</feature>
<dbReference type="Proteomes" id="UP000198956">
    <property type="component" value="Unassembled WGS sequence"/>
</dbReference>
<keyword evidence="3 7" id="KW-0460">Magnesium</keyword>
<dbReference type="SUPFAM" id="SSF54826">
    <property type="entry name" value="Enolase N-terminal domain-like"/>
    <property type="match status" value="1"/>
</dbReference>
<feature type="binding site" evidence="6">
    <location>
        <position position="24"/>
    </location>
    <ligand>
        <name>substrate</name>
    </ligand>
</feature>
<dbReference type="GO" id="GO:0016855">
    <property type="term" value="F:racemase and epimerase activity, acting on amino acids and derivatives"/>
    <property type="evidence" value="ECO:0007669"/>
    <property type="project" value="UniProtKB-UniRule"/>
</dbReference>
<comment type="cofactor">
    <cofactor evidence="7 8">
        <name>Mg(2+)</name>
        <dbReference type="ChEBI" id="CHEBI:18420"/>
    </cofactor>
    <text evidence="7 8">Binds 1 Mg(2+) ion per subunit.</text>
</comment>
<evidence type="ECO:0000256" key="4">
    <source>
        <dbReference type="ARBA" id="ARBA00023235"/>
    </source>
</evidence>
<evidence type="ECO:0000256" key="6">
    <source>
        <dbReference type="PIRSR" id="PIRSR634603-2"/>
    </source>
</evidence>
<evidence type="ECO:0000313" key="11">
    <source>
        <dbReference type="Proteomes" id="UP000198956"/>
    </source>
</evidence>
<dbReference type="SFLD" id="SFLDF00009">
    <property type="entry name" value="o-succinylbenzoate_synthase"/>
    <property type="match status" value="1"/>
</dbReference>
<dbReference type="EC" id="5.1.1.-" evidence="8"/>
<evidence type="ECO:0000256" key="5">
    <source>
        <dbReference type="PIRSR" id="PIRSR634603-1"/>
    </source>
</evidence>
<dbReference type="InterPro" id="IPR029065">
    <property type="entry name" value="Enolase_C-like"/>
</dbReference>
<dbReference type="OrthoDB" id="9775391at2"/>
<feature type="binding site" evidence="7">
    <location>
        <position position="217"/>
    </location>
    <ligand>
        <name>Mg(2+)</name>
        <dbReference type="ChEBI" id="CHEBI:18420"/>
    </ligand>
</feature>
<keyword evidence="4 8" id="KW-0413">Isomerase</keyword>
<protein>
    <recommendedName>
        <fullName evidence="8">Dipeptide epimerase</fullName>
        <ecNumber evidence="8">5.1.1.-</ecNumber>
    </recommendedName>
</protein>
<evidence type="ECO:0000256" key="2">
    <source>
        <dbReference type="ARBA" id="ARBA00022723"/>
    </source>
</evidence>
<dbReference type="PANTHER" id="PTHR48073">
    <property type="entry name" value="O-SUCCINYLBENZOATE SYNTHASE-RELATED"/>
    <property type="match status" value="1"/>
</dbReference>
<feature type="binding site" evidence="6">
    <location>
        <position position="319"/>
    </location>
    <ligand>
        <name>substrate</name>
    </ligand>
</feature>
<evidence type="ECO:0000259" key="9">
    <source>
        <dbReference type="SMART" id="SM00922"/>
    </source>
</evidence>
<dbReference type="Pfam" id="PF13378">
    <property type="entry name" value="MR_MLE_C"/>
    <property type="match status" value="1"/>
</dbReference>
<keyword evidence="2 7" id="KW-0479">Metal-binding</keyword>
<feature type="binding site" evidence="7">
    <location>
        <position position="189"/>
    </location>
    <ligand>
        <name>Mg(2+)</name>
        <dbReference type="ChEBI" id="CHEBI:18420"/>
    </ligand>
</feature>
<accession>A0A1G8DIM9</accession>
<feature type="active site" description="Proton acceptor; specific for (S)-substrate epimerization" evidence="5">
    <location>
        <position position="266"/>
    </location>
</feature>
<dbReference type="EMBL" id="FNDE01000033">
    <property type="protein sequence ID" value="SDH57329.1"/>
    <property type="molecule type" value="Genomic_DNA"/>
</dbReference>
<organism evidence="10 11">
    <name type="scientific">Aneurinibacillus thermoaerophilus</name>
    <dbReference type="NCBI Taxonomy" id="143495"/>
    <lineage>
        <taxon>Bacteria</taxon>
        <taxon>Bacillati</taxon>
        <taxon>Bacillota</taxon>
        <taxon>Bacilli</taxon>
        <taxon>Bacillales</taxon>
        <taxon>Paenibacillaceae</taxon>
        <taxon>Aneurinibacillus group</taxon>
        <taxon>Aneurinibacillus</taxon>
    </lineage>
</organism>
<evidence type="ECO:0000313" key="10">
    <source>
        <dbReference type="EMBL" id="SDH57329.1"/>
    </source>
</evidence>
<dbReference type="CDD" id="cd03319">
    <property type="entry name" value="L-Ala-DL-Glu_epimerase"/>
    <property type="match status" value="1"/>
</dbReference>
<feature type="binding site" evidence="6">
    <location>
        <position position="321"/>
    </location>
    <ligand>
        <name>substrate</name>
    </ligand>
</feature>
<proteinExistence type="inferred from homology"/>
<dbReference type="InterPro" id="IPR029017">
    <property type="entry name" value="Enolase-like_N"/>
</dbReference>
<dbReference type="GO" id="GO:0046872">
    <property type="term" value="F:metal ion binding"/>
    <property type="evidence" value="ECO:0007669"/>
    <property type="project" value="UniProtKB-KW"/>
</dbReference>
<dbReference type="SFLD" id="SFLDF00010">
    <property type="entry name" value="dipeptide_epimerase"/>
    <property type="match status" value="1"/>
</dbReference>
<reference evidence="10 11" key="1">
    <citation type="submission" date="2016-10" db="EMBL/GenBank/DDBJ databases">
        <authorList>
            <person name="de Groot N.N."/>
        </authorList>
    </citation>
    <scope>NUCLEOTIDE SEQUENCE [LARGE SCALE GENOMIC DNA]</scope>
    <source>
        <strain evidence="10 11">L 420-91</strain>
    </source>
</reference>
<dbReference type="PANTHER" id="PTHR48073:SF2">
    <property type="entry name" value="O-SUCCINYLBENZOATE SYNTHASE"/>
    <property type="match status" value="1"/>
</dbReference>